<comment type="caution">
    <text evidence="2">The sequence shown here is derived from an EMBL/GenBank/DDBJ whole genome shotgun (WGS) entry which is preliminary data.</text>
</comment>
<feature type="compositionally biased region" description="Basic residues" evidence="1">
    <location>
        <begin position="104"/>
        <end position="121"/>
    </location>
</feature>
<organism evidence="2 3">
    <name type="scientific">Micromonospora lutea</name>
    <dbReference type="NCBI Taxonomy" id="419825"/>
    <lineage>
        <taxon>Bacteria</taxon>
        <taxon>Bacillati</taxon>
        <taxon>Actinomycetota</taxon>
        <taxon>Actinomycetes</taxon>
        <taxon>Micromonosporales</taxon>
        <taxon>Micromonosporaceae</taxon>
        <taxon>Micromonospora</taxon>
    </lineage>
</organism>
<keyword evidence="3" id="KW-1185">Reference proteome</keyword>
<dbReference type="EMBL" id="BOPB01000011">
    <property type="protein sequence ID" value="GIJ21847.1"/>
    <property type="molecule type" value="Genomic_DNA"/>
</dbReference>
<evidence type="ECO:0000313" key="3">
    <source>
        <dbReference type="Proteomes" id="UP000643165"/>
    </source>
</evidence>
<evidence type="ECO:0000256" key="1">
    <source>
        <dbReference type="SAM" id="MobiDB-lite"/>
    </source>
</evidence>
<feature type="compositionally biased region" description="Basic and acidic residues" evidence="1">
    <location>
        <begin position="84"/>
        <end position="94"/>
    </location>
</feature>
<accession>A0ABQ4IVA4</accession>
<reference evidence="2 3" key="1">
    <citation type="submission" date="2021-01" db="EMBL/GenBank/DDBJ databases">
        <title>Whole genome shotgun sequence of Verrucosispora lutea NBRC 106530.</title>
        <authorList>
            <person name="Komaki H."/>
            <person name="Tamura T."/>
        </authorList>
    </citation>
    <scope>NUCLEOTIDE SEQUENCE [LARGE SCALE GENOMIC DNA]</scope>
    <source>
        <strain evidence="2 3">NBRC 106530</strain>
    </source>
</reference>
<gene>
    <name evidence="2" type="ORF">Vlu01_24710</name>
</gene>
<evidence type="ECO:0000313" key="2">
    <source>
        <dbReference type="EMBL" id="GIJ21847.1"/>
    </source>
</evidence>
<proteinExistence type="predicted"/>
<name>A0ABQ4IVA4_9ACTN</name>
<feature type="region of interest" description="Disordered" evidence="1">
    <location>
        <begin position="81"/>
        <end position="135"/>
    </location>
</feature>
<sequence length="135" mass="14753">MQSAPTNTDYDIVIKFSLLNLATEITYLCQIAAPLAGEQRGTHVIAIDQEGTEVVVHHHIGGAAVRGDGTVVDEVADHPSGQAECRDHAGDHGQYRPQASPRPARGRRDRRRRQFLRRGPLRRYAGDLGTGGGRH</sequence>
<dbReference type="Proteomes" id="UP000643165">
    <property type="component" value="Unassembled WGS sequence"/>
</dbReference>
<protein>
    <submittedName>
        <fullName evidence="2">Uncharacterized protein</fullName>
    </submittedName>
</protein>